<dbReference type="CDD" id="cd07722">
    <property type="entry name" value="LACTB2-like_MBL-fold"/>
    <property type="match status" value="1"/>
</dbReference>
<evidence type="ECO:0000256" key="1">
    <source>
        <dbReference type="ARBA" id="ARBA00022723"/>
    </source>
</evidence>
<dbReference type="InterPro" id="IPR036388">
    <property type="entry name" value="WH-like_DNA-bd_sf"/>
</dbReference>
<proteinExistence type="predicted"/>
<dbReference type="PANTHER" id="PTHR23131">
    <property type="entry name" value="ENDORIBONUCLEASE LACTB2"/>
    <property type="match status" value="1"/>
</dbReference>
<protein>
    <submittedName>
        <fullName evidence="6">Lactamase_B domain-containing protein</fullName>
    </submittedName>
</protein>
<dbReference type="PANTHER" id="PTHR23131:SF0">
    <property type="entry name" value="ENDORIBONUCLEASE LACTB2"/>
    <property type="match status" value="1"/>
</dbReference>
<dbReference type="InterPro" id="IPR036866">
    <property type="entry name" value="RibonucZ/Hydroxyglut_hydro"/>
</dbReference>
<dbReference type="STRING" id="1147741.A0A0R3RTA3"/>
<keyword evidence="2" id="KW-0378">Hydrolase</keyword>
<dbReference type="GO" id="GO:0005759">
    <property type="term" value="C:mitochondrial matrix"/>
    <property type="evidence" value="ECO:0007669"/>
    <property type="project" value="TreeGrafter"/>
</dbReference>
<dbReference type="InterPro" id="IPR001279">
    <property type="entry name" value="Metallo-B-lactamas"/>
</dbReference>
<dbReference type="InterPro" id="IPR050662">
    <property type="entry name" value="Sec-metab_biosynth-thioest"/>
</dbReference>
<dbReference type="SUPFAM" id="SSF56281">
    <property type="entry name" value="Metallo-hydrolase/oxidoreductase"/>
    <property type="match status" value="1"/>
</dbReference>
<dbReference type="Gene3D" id="3.60.15.10">
    <property type="entry name" value="Ribonuclease Z/Hydroxyacylglutathione hydrolase-like"/>
    <property type="match status" value="2"/>
</dbReference>
<dbReference type="WBParaSite" id="EEL_0000517901-mRNA-1">
    <property type="protein sequence ID" value="EEL_0000517901-mRNA-1"/>
    <property type="gene ID" value="EEL_0000517901"/>
</dbReference>
<dbReference type="GO" id="GO:0004521">
    <property type="term" value="F:RNA endonuclease activity"/>
    <property type="evidence" value="ECO:0007669"/>
    <property type="project" value="TreeGrafter"/>
</dbReference>
<sequence>MLPTKKISSLIELDPISQLSTNVCRILGQNPGPFTLQGTNTYLVGATKEKILIDCGDSGVKQYINYLKEALGSDTIRLIICTHWHNDHGTFFKNVLGRINFDDQFNRKSMTIKKCIATPGHTSDHVCLYFEEEGSLFSGDCILGGSSSIFEDLYDYMHSLETLSKLNITRIYPGHGAVIERGLEKINEYIAHRKKREDEILKILENKAPASSMQITNLIYKISFLSDISWSVKLGAVNNVYKHLMKLVKENRVEQVGFDSYCLNNAQETDTEQRTIHE</sequence>
<keyword evidence="5" id="KW-1185">Reference proteome</keyword>
<dbReference type="Proteomes" id="UP000050640">
    <property type="component" value="Unplaced"/>
</dbReference>
<dbReference type="GO" id="GO:0016787">
    <property type="term" value="F:hydrolase activity"/>
    <property type="evidence" value="ECO:0007669"/>
    <property type="project" value="UniProtKB-KW"/>
</dbReference>
<dbReference type="GO" id="GO:0046872">
    <property type="term" value="F:metal ion binding"/>
    <property type="evidence" value="ECO:0007669"/>
    <property type="project" value="UniProtKB-KW"/>
</dbReference>
<keyword evidence="1" id="KW-0479">Metal-binding</keyword>
<dbReference type="InterPro" id="IPR047921">
    <property type="entry name" value="LACTB2-like_MBL-fold"/>
</dbReference>
<organism evidence="5 6">
    <name type="scientific">Elaeophora elaphi</name>
    <dbReference type="NCBI Taxonomy" id="1147741"/>
    <lineage>
        <taxon>Eukaryota</taxon>
        <taxon>Metazoa</taxon>
        <taxon>Ecdysozoa</taxon>
        <taxon>Nematoda</taxon>
        <taxon>Chromadorea</taxon>
        <taxon>Rhabditida</taxon>
        <taxon>Spirurina</taxon>
        <taxon>Spiruromorpha</taxon>
        <taxon>Filarioidea</taxon>
        <taxon>Onchocercidae</taxon>
        <taxon>Elaeophora</taxon>
    </lineage>
</organism>
<keyword evidence="3" id="KW-0862">Zinc</keyword>
<dbReference type="Gene3D" id="1.10.10.10">
    <property type="entry name" value="Winged helix-like DNA-binding domain superfamily/Winged helix DNA-binding domain"/>
    <property type="match status" value="1"/>
</dbReference>
<dbReference type="SMART" id="SM00849">
    <property type="entry name" value="Lactamase_B"/>
    <property type="match status" value="1"/>
</dbReference>
<reference evidence="6" key="1">
    <citation type="submission" date="2017-02" db="UniProtKB">
        <authorList>
            <consortium name="WormBaseParasite"/>
        </authorList>
    </citation>
    <scope>IDENTIFICATION</scope>
</reference>
<accession>A0A0R3RTA3</accession>
<dbReference type="Pfam" id="PF00753">
    <property type="entry name" value="Lactamase_B"/>
    <property type="match status" value="2"/>
</dbReference>
<name>A0A0R3RTA3_9BILA</name>
<evidence type="ECO:0000256" key="2">
    <source>
        <dbReference type="ARBA" id="ARBA00022801"/>
    </source>
</evidence>
<evidence type="ECO:0000259" key="4">
    <source>
        <dbReference type="SMART" id="SM00849"/>
    </source>
</evidence>
<feature type="domain" description="Metallo-beta-lactamase" evidence="4">
    <location>
        <begin position="38"/>
        <end position="175"/>
    </location>
</feature>
<evidence type="ECO:0000313" key="6">
    <source>
        <dbReference type="WBParaSite" id="EEL_0000517901-mRNA-1"/>
    </source>
</evidence>
<evidence type="ECO:0000313" key="5">
    <source>
        <dbReference type="Proteomes" id="UP000050640"/>
    </source>
</evidence>
<evidence type="ECO:0000256" key="3">
    <source>
        <dbReference type="ARBA" id="ARBA00022833"/>
    </source>
</evidence>
<dbReference type="GO" id="GO:0003727">
    <property type="term" value="F:single-stranded RNA binding"/>
    <property type="evidence" value="ECO:0007669"/>
    <property type="project" value="TreeGrafter"/>
</dbReference>
<dbReference type="AlphaFoldDB" id="A0A0R3RTA3"/>